<reference evidence="1" key="1">
    <citation type="submission" date="2020-06" db="EMBL/GenBank/DDBJ databases">
        <title>Unique genomic features of the anaerobic methanotrophic archaea.</title>
        <authorList>
            <person name="Chadwick G.L."/>
            <person name="Skennerton C.T."/>
            <person name="Laso-Perez R."/>
            <person name="Leu A.O."/>
            <person name="Speth D.R."/>
            <person name="Yu H."/>
            <person name="Morgan-Lang C."/>
            <person name="Hatzenpichler R."/>
            <person name="Goudeau D."/>
            <person name="Malmstrom R."/>
            <person name="Brazelton W.J."/>
            <person name="Woyke T."/>
            <person name="Hallam S.J."/>
            <person name="Tyson G.W."/>
            <person name="Wegener G."/>
            <person name="Boetius A."/>
            <person name="Orphan V."/>
        </authorList>
    </citation>
    <scope>NUCLEOTIDE SEQUENCE</scope>
</reference>
<sequence>MSHKYAQASYLSADEHVAIKVVGHKTMDRQSTSYKKKIYTVAALVVLIIVSISGCTDKPEEVQDEVNIYIYEQTGEEGDPQEQIREFYDMVDEQSGLPILVPLRKHAAEYALDPETGHVIPDTIKIYDPDGNPVDQEAALVMQDDIARDDAGNIITDAALLDIHIEQIGKNKYQINNLKQEMQVEDGIWRVKPTENPSFDKNLVDNIMKVGGGKDEITGGFVRGEDGNIYGIIIADEDVFEMYYGDFGIKARGENHPHEIDKEDCIDLGDGLYAYVYNLSETPKGSASVQSPHPFTQELSIADRENKGKYAQFRFVKETI</sequence>
<protein>
    <submittedName>
        <fullName evidence="1">Uncharacterized protein</fullName>
    </submittedName>
</protein>
<dbReference type="EMBL" id="MT631683">
    <property type="protein sequence ID" value="QNO57246.1"/>
    <property type="molecule type" value="Genomic_DNA"/>
</dbReference>
<dbReference type="AlphaFoldDB" id="A0A7G9ZAG2"/>
<evidence type="ECO:0000313" key="1">
    <source>
        <dbReference type="EMBL" id="QNO57246.1"/>
    </source>
</evidence>
<name>A0A7G9ZAG2_9EURY</name>
<organism evidence="1">
    <name type="scientific">Candidatus Methanophaga sp. ANME-1 ERB7</name>
    <dbReference type="NCBI Taxonomy" id="2759913"/>
    <lineage>
        <taxon>Archaea</taxon>
        <taxon>Methanobacteriati</taxon>
        <taxon>Methanobacteriota</taxon>
        <taxon>Stenosarchaea group</taxon>
        <taxon>Methanomicrobia</taxon>
        <taxon>Candidatus Methanophagales</taxon>
        <taxon>Candidatus Methanophagaceae</taxon>
        <taxon>Candidatus Methanophaga</taxon>
    </lineage>
</organism>
<accession>A0A7G9ZAG2</accession>
<proteinExistence type="predicted"/>
<gene>
    <name evidence="1" type="ORF">ALKFPMEL_00028</name>
</gene>